<evidence type="ECO:0000313" key="2">
    <source>
        <dbReference type="Proteomes" id="UP001057452"/>
    </source>
</evidence>
<feature type="non-terminal residue" evidence="1">
    <location>
        <position position="75"/>
    </location>
</feature>
<dbReference type="Proteomes" id="UP001057452">
    <property type="component" value="Chromosome 16"/>
</dbReference>
<protein>
    <submittedName>
        <fullName evidence="1">Uncharacterized protein</fullName>
    </submittedName>
</protein>
<dbReference type="EMBL" id="CM043800">
    <property type="protein sequence ID" value="KAI4810733.1"/>
    <property type="molecule type" value="Genomic_DNA"/>
</dbReference>
<reference evidence="1" key="1">
    <citation type="submission" date="2022-05" db="EMBL/GenBank/DDBJ databases">
        <title>Chromosome-level genome of Chaenocephalus aceratus.</title>
        <authorList>
            <person name="Park H."/>
        </authorList>
    </citation>
    <scope>NUCLEOTIDE SEQUENCE</scope>
    <source>
        <strain evidence="1">KU_202001</strain>
    </source>
</reference>
<accession>A0ACB9WCX8</accession>
<comment type="caution">
    <text evidence="1">The sequence shown here is derived from an EMBL/GenBank/DDBJ whole genome shotgun (WGS) entry which is preliminary data.</text>
</comment>
<gene>
    <name evidence="1" type="ORF">KUCAC02_013665</name>
</gene>
<keyword evidence="2" id="KW-1185">Reference proteome</keyword>
<proteinExistence type="predicted"/>
<sequence length="75" mass="8369">MMTSAVLRVILGADSCQRVVISAGLPSTVKELENEIKTQCKVKEPFRLQFMDTLFGNEFMNLTSMGEIQDKATVK</sequence>
<name>A0ACB9WCX8_CHAAC</name>
<organism evidence="1 2">
    <name type="scientific">Chaenocephalus aceratus</name>
    <name type="common">Blackfin icefish</name>
    <name type="synonym">Chaenichthys aceratus</name>
    <dbReference type="NCBI Taxonomy" id="36190"/>
    <lineage>
        <taxon>Eukaryota</taxon>
        <taxon>Metazoa</taxon>
        <taxon>Chordata</taxon>
        <taxon>Craniata</taxon>
        <taxon>Vertebrata</taxon>
        <taxon>Euteleostomi</taxon>
        <taxon>Actinopterygii</taxon>
        <taxon>Neopterygii</taxon>
        <taxon>Teleostei</taxon>
        <taxon>Neoteleostei</taxon>
        <taxon>Acanthomorphata</taxon>
        <taxon>Eupercaria</taxon>
        <taxon>Perciformes</taxon>
        <taxon>Notothenioidei</taxon>
        <taxon>Channichthyidae</taxon>
        <taxon>Chaenocephalus</taxon>
    </lineage>
</organism>
<evidence type="ECO:0000313" key="1">
    <source>
        <dbReference type="EMBL" id="KAI4810733.1"/>
    </source>
</evidence>